<reference evidence="4 5" key="1">
    <citation type="submission" date="2016-10" db="EMBL/GenBank/DDBJ databases">
        <title>The genome of Paramicrosporidium saccamoebae is the missing link in understanding Cryptomycota and Microsporidia evolution.</title>
        <authorList>
            <person name="Quandt C.A."/>
            <person name="Beaudet D."/>
            <person name="Corsaro D."/>
            <person name="Michel R."/>
            <person name="Corradi N."/>
            <person name="James T."/>
        </authorList>
    </citation>
    <scope>NUCLEOTIDE SEQUENCE [LARGE SCALE GENOMIC DNA]</scope>
    <source>
        <strain evidence="4 5">KSL3</strain>
    </source>
</reference>
<accession>A0A2H9THK6</accession>
<dbReference type="OrthoDB" id="5949865at2759"/>
<name>A0A2H9THK6_9FUNG</name>
<comment type="function">
    <text evidence="2">Plays an essential role in initiation of the G0 program by preventing the degradation of specific nutrient-regulated mRNAs via the 5'-3' mRNA decay pathway.</text>
</comment>
<organism evidence="4 5">
    <name type="scientific">Paramicrosporidium saccamoebae</name>
    <dbReference type="NCBI Taxonomy" id="1246581"/>
    <lineage>
        <taxon>Eukaryota</taxon>
        <taxon>Fungi</taxon>
        <taxon>Fungi incertae sedis</taxon>
        <taxon>Cryptomycota</taxon>
        <taxon>Cryptomycota incertae sedis</taxon>
        <taxon>Paramicrosporidium</taxon>
    </lineage>
</organism>
<dbReference type="Pfam" id="PF04667">
    <property type="entry name" value="Endosulfine"/>
    <property type="match status" value="1"/>
</dbReference>
<evidence type="ECO:0000256" key="3">
    <source>
        <dbReference type="SAM" id="MobiDB-lite"/>
    </source>
</evidence>
<keyword evidence="5" id="KW-1185">Reference proteome</keyword>
<dbReference type="EMBL" id="MTSL01000186">
    <property type="protein sequence ID" value="PJF17205.1"/>
    <property type="molecule type" value="Genomic_DNA"/>
</dbReference>
<proteinExistence type="inferred from homology"/>
<gene>
    <name evidence="4" type="ORF">PSACC_03005</name>
</gene>
<evidence type="ECO:0000313" key="4">
    <source>
        <dbReference type="EMBL" id="PJF17205.1"/>
    </source>
</evidence>
<dbReference type="AlphaFoldDB" id="A0A2H9THK6"/>
<comment type="caution">
    <text evidence="4">The sequence shown here is derived from an EMBL/GenBank/DDBJ whole genome shotgun (WGS) entry which is preliminary data.</text>
</comment>
<feature type="region of interest" description="Disordered" evidence="3">
    <location>
        <begin position="47"/>
        <end position="94"/>
    </location>
</feature>
<sequence length="94" mass="10035">MSDDQPTQSTTPPGQSTATLDAATHHRTRLQERKYFDSGDYAMCKAGQTHTHGQLHPTPSAIPHSNSAGSIGKSPMKEPILEDSEEGKGSGFAQ</sequence>
<evidence type="ECO:0000256" key="1">
    <source>
        <dbReference type="ARBA" id="ARBA00010520"/>
    </source>
</evidence>
<evidence type="ECO:0000256" key="2">
    <source>
        <dbReference type="RuleBase" id="RU363120"/>
    </source>
</evidence>
<comment type="similarity">
    <text evidence="1 2">Belongs to the endosulfine family.</text>
</comment>
<dbReference type="InterPro" id="IPR006760">
    <property type="entry name" value="Endosulphine"/>
</dbReference>
<protein>
    <recommendedName>
        <fullName evidence="2">mRNA stability protein</fullName>
    </recommendedName>
</protein>
<feature type="compositionally biased region" description="Low complexity" evidence="3">
    <location>
        <begin position="1"/>
        <end position="17"/>
    </location>
</feature>
<feature type="region of interest" description="Disordered" evidence="3">
    <location>
        <begin position="1"/>
        <end position="28"/>
    </location>
</feature>
<evidence type="ECO:0000313" key="5">
    <source>
        <dbReference type="Proteomes" id="UP000240830"/>
    </source>
</evidence>
<dbReference type="Proteomes" id="UP000240830">
    <property type="component" value="Unassembled WGS sequence"/>
</dbReference>